<reference evidence="1" key="1">
    <citation type="submission" date="2021-03" db="EMBL/GenBank/DDBJ databases">
        <authorList>
            <person name="Tagirdzhanova G."/>
        </authorList>
    </citation>
    <scope>NUCLEOTIDE SEQUENCE</scope>
</reference>
<dbReference type="Proteomes" id="UP000664203">
    <property type="component" value="Unassembled WGS sequence"/>
</dbReference>
<keyword evidence="2" id="KW-1185">Reference proteome</keyword>
<accession>A0A8H3IEY0</accession>
<name>A0A8H3IEY0_9LECA</name>
<gene>
    <name evidence="1" type="ORF">ALECFALPRED_010476</name>
</gene>
<dbReference type="EMBL" id="CAJPDR010000087">
    <property type="protein sequence ID" value="CAF9916028.1"/>
    <property type="molecule type" value="Genomic_DNA"/>
</dbReference>
<comment type="caution">
    <text evidence="1">The sequence shown here is derived from an EMBL/GenBank/DDBJ whole genome shotgun (WGS) entry which is preliminary data.</text>
</comment>
<dbReference type="AlphaFoldDB" id="A0A8H3IEY0"/>
<evidence type="ECO:0000313" key="2">
    <source>
        <dbReference type="Proteomes" id="UP000664203"/>
    </source>
</evidence>
<protein>
    <submittedName>
        <fullName evidence="1">Uncharacterized protein</fullName>
    </submittedName>
</protein>
<organism evidence="1 2">
    <name type="scientific">Alectoria fallacina</name>
    <dbReference type="NCBI Taxonomy" id="1903189"/>
    <lineage>
        <taxon>Eukaryota</taxon>
        <taxon>Fungi</taxon>
        <taxon>Dikarya</taxon>
        <taxon>Ascomycota</taxon>
        <taxon>Pezizomycotina</taxon>
        <taxon>Lecanoromycetes</taxon>
        <taxon>OSLEUM clade</taxon>
        <taxon>Lecanoromycetidae</taxon>
        <taxon>Lecanorales</taxon>
        <taxon>Lecanorineae</taxon>
        <taxon>Parmeliaceae</taxon>
        <taxon>Alectoria</taxon>
    </lineage>
</organism>
<proteinExistence type="predicted"/>
<sequence length="328" mass="36028">MKVSLLSLYKFLVLTSAAVISPLVFLNTSHNVANRPFTEVPDPRFKIEVSFDGPKLPLISCLMNTVEFLVVLGLQDFSGSMEQAAWKLDGYPEVGIVILPRAEGGRIERRFVIWGLSQGAAHMIHLIRFQTVTFTLSWEGEEVGTIELVDWPTTQYTSRGTHMNWMQNLTQQPNLSIVQSPSSPPVIPQNTNITAENAHDGHLMVWAMLTGSTVPLFDVFLLVIAVLVDAAKLGVTEQLCDYASPADVVGIEVTFKGPVPARMSPPFFEVQWLMKTIASLPEYMIRKGVFKEALVLVEIDGVRVADGFLGKKEAGVGLTNVNSSISAV</sequence>
<dbReference type="OrthoDB" id="5344884at2759"/>
<evidence type="ECO:0000313" key="1">
    <source>
        <dbReference type="EMBL" id="CAF9916028.1"/>
    </source>
</evidence>